<sequence length="164" mass="17856">MQETFILLLGAVIGVLVSTLLFSVSNNDCGTGSGEVTAAVGPADARNRYSDRDPTIFSRIIDKTLPATIIHEDALCVAFLNKIPRAPVHFLVVPREPIPMLEMTDDDDTELLGHMLNVARKTAVKEGLDNGYRIVINDGPDSTQSIYHLHIHVIGGRQMGWPPG</sequence>
<dbReference type="PANTHER" id="PTHR23089">
    <property type="entry name" value="HISTIDINE TRIAD HIT PROTEIN"/>
    <property type="match status" value="1"/>
</dbReference>
<keyword evidence="3" id="KW-1185">Reference proteome</keyword>
<dbReference type="PRINTS" id="PR00332">
    <property type="entry name" value="HISTRIAD"/>
</dbReference>
<reference evidence="4" key="1">
    <citation type="submission" date="2025-08" db="UniProtKB">
        <authorList>
            <consortium name="RefSeq"/>
        </authorList>
    </citation>
    <scope>IDENTIFICATION</scope>
    <source>
        <tissue evidence="4">Testes</tissue>
    </source>
</reference>
<dbReference type="PROSITE" id="PS51084">
    <property type="entry name" value="HIT_2"/>
    <property type="match status" value="1"/>
</dbReference>
<dbReference type="RefSeq" id="XP_006817547.1">
    <property type="nucleotide sequence ID" value="XM_006817484.1"/>
</dbReference>
<evidence type="ECO:0000259" key="2">
    <source>
        <dbReference type="PROSITE" id="PS51084"/>
    </source>
</evidence>
<evidence type="ECO:0000313" key="4">
    <source>
        <dbReference type="RefSeq" id="XP_006817547.1"/>
    </source>
</evidence>
<feature type="short sequence motif" description="Histidine triad motif" evidence="1">
    <location>
        <begin position="148"/>
        <end position="152"/>
    </location>
</feature>
<dbReference type="PROSITE" id="PS00892">
    <property type="entry name" value="HIT_1"/>
    <property type="match status" value="1"/>
</dbReference>
<dbReference type="Proteomes" id="UP000694865">
    <property type="component" value="Unplaced"/>
</dbReference>
<accession>A0ABM0MC06</accession>
<organism evidence="3 4">
    <name type="scientific">Saccoglossus kowalevskii</name>
    <name type="common">Acorn worm</name>
    <dbReference type="NCBI Taxonomy" id="10224"/>
    <lineage>
        <taxon>Eukaryota</taxon>
        <taxon>Metazoa</taxon>
        <taxon>Hemichordata</taxon>
        <taxon>Enteropneusta</taxon>
        <taxon>Harrimaniidae</taxon>
        <taxon>Saccoglossus</taxon>
    </lineage>
</organism>
<dbReference type="InterPro" id="IPR001310">
    <property type="entry name" value="Histidine_triad_HIT"/>
</dbReference>
<dbReference type="GeneID" id="102802103"/>
<dbReference type="Pfam" id="PF01230">
    <property type="entry name" value="HIT"/>
    <property type="match status" value="1"/>
</dbReference>
<evidence type="ECO:0000313" key="3">
    <source>
        <dbReference type="Proteomes" id="UP000694865"/>
    </source>
</evidence>
<name>A0ABM0MC06_SACKO</name>
<dbReference type="Gene3D" id="3.30.428.10">
    <property type="entry name" value="HIT-like"/>
    <property type="match status" value="1"/>
</dbReference>
<proteinExistence type="predicted"/>
<gene>
    <name evidence="4" type="primary">LOC102802103</name>
</gene>
<feature type="domain" description="HIT" evidence="2">
    <location>
        <begin position="56"/>
        <end position="164"/>
    </location>
</feature>
<dbReference type="InterPro" id="IPR036265">
    <property type="entry name" value="HIT-like_sf"/>
</dbReference>
<dbReference type="SUPFAM" id="SSF54197">
    <property type="entry name" value="HIT-like"/>
    <property type="match status" value="1"/>
</dbReference>
<evidence type="ECO:0000256" key="1">
    <source>
        <dbReference type="PROSITE-ProRule" id="PRU00464"/>
    </source>
</evidence>
<dbReference type="InterPro" id="IPR011146">
    <property type="entry name" value="HIT-like"/>
</dbReference>
<protein>
    <submittedName>
        <fullName evidence="4">Histidine triad nucleotide-binding protein 2, mitochondrial-like</fullName>
    </submittedName>
</protein>
<dbReference type="InterPro" id="IPR019808">
    <property type="entry name" value="Histidine_triad_CS"/>
</dbReference>